<feature type="compositionally biased region" description="Polar residues" evidence="1">
    <location>
        <begin position="586"/>
        <end position="595"/>
    </location>
</feature>
<feature type="compositionally biased region" description="Basic and acidic residues" evidence="1">
    <location>
        <begin position="324"/>
        <end position="340"/>
    </location>
</feature>
<dbReference type="PANTHER" id="PTHR14625">
    <property type="entry name" value="MICROCEPHALIN"/>
    <property type="match status" value="1"/>
</dbReference>
<feature type="compositionally biased region" description="Polar residues" evidence="1">
    <location>
        <begin position="472"/>
        <end position="485"/>
    </location>
</feature>
<evidence type="ECO:0000313" key="4">
    <source>
        <dbReference type="Proteomes" id="UP000323386"/>
    </source>
</evidence>
<feature type="compositionally biased region" description="Low complexity" evidence="1">
    <location>
        <begin position="603"/>
        <end position="620"/>
    </location>
</feature>
<accession>A0A5C3ETL0</accession>
<feature type="region of interest" description="Disordered" evidence="1">
    <location>
        <begin position="192"/>
        <end position="252"/>
    </location>
</feature>
<dbReference type="InterPro" id="IPR001357">
    <property type="entry name" value="BRCT_dom"/>
</dbReference>
<organism evidence="3 4">
    <name type="scientific">Pseudozyma flocculosa</name>
    <dbReference type="NCBI Taxonomy" id="84751"/>
    <lineage>
        <taxon>Eukaryota</taxon>
        <taxon>Fungi</taxon>
        <taxon>Dikarya</taxon>
        <taxon>Basidiomycota</taxon>
        <taxon>Ustilaginomycotina</taxon>
        <taxon>Ustilaginomycetes</taxon>
        <taxon>Ustilaginales</taxon>
        <taxon>Ustilaginaceae</taxon>
        <taxon>Pseudozyma</taxon>
    </lineage>
</organism>
<feature type="compositionally biased region" description="Acidic residues" evidence="1">
    <location>
        <begin position="947"/>
        <end position="964"/>
    </location>
</feature>
<evidence type="ECO:0000256" key="1">
    <source>
        <dbReference type="SAM" id="MobiDB-lite"/>
    </source>
</evidence>
<dbReference type="SUPFAM" id="SSF52113">
    <property type="entry name" value="BRCT domain"/>
    <property type="match status" value="1"/>
</dbReference>
<reference evidence="3 4" key="1">
    <citation type="submission" date="2018-03" db="EMBL/GenBank/DDBJ databases">
        <authorList>
            <person name="Guldener U."/>
        </authorList>
    </citation>
    <scope>NUCLEOTIDE SEQUENCE [LARGE SCALE GENOMIC DNA]</scope>
    <source>
        <strain evidence="3 4">DAOM196992</strain>
    </source>
</reference>
<feature type="compositionally biased region" description="Low complexity" evidence="1">
    <location>
        <begin position="272"/>
        <end position="282"/>
    </location>
</feature>
<feature type="region of interest" description="Disordered" evidence="1">
    <location>
        <begin position="265"/>
        <end position="485"/>
    </location>
</feature>
<dbReference type="PANTHER" id="PTHR14625:SF3">
    <property type="entry name" value="MICROCEPHALIN"/>
    <property type="match status" value="1"/>
</dbReference>
<dbReference type="AlphaFoldDB" id="A0A5C3ETL0"/>
<feature type="compositionally biased region" description="Polar residues" evidence="1">
    <location>
        <begin position="621"/>
        <end position="631"/>
    </location>
</feature>
<evidence type="ECO:0000313" key="3">
    <source>
        <dbReference type="EMBL" id="SPO35684.1"/>
    </source>
</evidence>
<feature type="compositionally biased region" description="Basic residues" evidence="1">
    <location>
        <begin position="1"/>
        <end position="10"/>
    </location>
</feature>
<dbReference type="GO" id="GO:0000278">
    <property type="term" value="P:mitotic cell cycle"/>
    <property type="evidence" value="ECO:0007669"/>
    <property type="project" value="TreeGrafter"/>
</dbReference>
<feature type="compositionally biased region" description="Low complexity" evidence="1">
    <location>
        <begin position="454"/>
        <end position="471"/>
    </location>
</feature>
<feature type="region of interest" description="Disordered" evidence="1">
    <location>
        <begin position="874"/>
        <end position="894"/>
    </location>
</feature>
<feature type="compositionally biased region" description="Polar residues" evidence="1">
    <location>
        <begin position="312"/>
        <end position="321"/>
    </location>
</feature>
<protein>
    <recommendedName>
        <fullName evidence="2">BRCT domain-containing protein</fullName>
    </recommendedName>
</protein>
<feature type="region of interest" description="Disordered" evidence="1">
    <location>
        <begin position="934"/>
        <end position="966"/>
    </location>
</feature>
<feature type="domain" description="BRCT" evidence="2">
    <location>
        <begin position="768"/>
        <end position="863"/>
    </location>
</feature>
<feature type="compositionally biased region" description="Basic and acidic residues" evidence="1">
    <location>
        <begin position="633"/>
        <end position="642"/>
    </location>
</feature>
<sequence length="987" mass="106084">MASPPKRRNGVLRSVAHQPMRQTRSMARIAAPTESAADYWSNQAGSRGHRTAVSTTAERHEDLELSDGLSDTETDPRKQALKNSLLGRQAALDVDERRQEAVRRAPPPQTYAPRSPQKLGAARQAATYEFGPDSPRIARTQQPRMESPRKGRLDDFEFELDRSLVVNNSPAIDTRAAQSSHDAQRADLGLPRSRASHNLGDQHPRQTSAAIDRRVDRVAPGTSRSPTKPVRSVRPTSPTKPLTVPNPFKVHGTARSTDLKNAQHDLAKRPHSTMSPSTSSESIRATDERRAGTGTSTSRSHIFKSARALQPEQMSEAQTSDGAMRPRDAAASKADRHAQGRSEAAMQYREQGTAQPPASRVSPLKAAAASGPDIFNRSPSRRPIDLAKLRPSPGKARRGMFLHEAETQDEAAGAAARGEVKQEAADEGEDEDEYVLTPGPLPTSHSRRRLGNRPSTGSDPSSGGSADSSATVKPTTSQVDVKQTLSTETSNALASLEASLAKLSAHSHRRTASAVPKQEQRDVKASPPKRTLGDNRPWVLSPSKVQNGASSHEVRASAAVDSDKQRREVESDGVFKKPSSFLLKSRTMSQARGGQSESDADSSHSFDSARTTSSARHAASLVSSQTETSLAPQDDKAAAAEAEAKRKAALKAARRRSMHSIISFGANQSMGSLKREPSTQGSGLTDSSFALAADASATSDPKAAEEAKKAAKAARRRSMYTYVPTKREDAGDAGDKSVGNISSGLIIGGGGGAVDADVSAHSGKADRARARFLRGLTVLVDVRDQDGEDASACWVEMLKNAGAKVLVRFGERQLTHIVYKSGRPSTLHSYRALPEPKPLIVGISWVVKCLEEGRRVDEEPYIVEVGKEAIFQKRRRSSMAPRQAPANSAPRNPLTARDLDKELAAARSKLLAHAPLAPSPLRWRCFQAGAIADHQTSSSKGRPLSKDDEDDDDQGDGSDAVESDGLERYGKTVECVLKRGSYVTASV</sequence>
<dbReference type="EMBL" id="OOIP01000002">
    <property type="protein sequence ID" value="SPO35684.1"/>
    <property type="molecule type" value="Genomic_DNA"/>
</dbReference>
<dbReference type="InterPro" id="IPR036420">
    <property type="entry name" value="BRCT_dom_sf"/>
</dbReference>
<dbReference type="Proteomes" id="UP000323386">
    <property type="component" value="Unassembled WGS sequence"/>
</dbReference>
<feature type="region of interest" description="Disordered" evidence="1">
    <location>
        <begin position="503"/>
        <end position="642"/>
    </location>
</feature>
<keyword evidence="4" id="KW-1185">Reference proteome</keyword>
<proteinExistence type="predicted"/>
<dbReference type="OrthoDB" id="2384350at2759"/>
<feature type="compositionally biased region" description="Acidic residues" evidence="1">
    <location>
        <begin position="425"/>
        <end position="434"/>
    </location>
</feature>
<dbReference type="CDD" id="cd17716">
    <property type="entry name" value="BRCT_microcephalin_rpt1"/>
    <property type="match status" value="1"/>
</dbReference>
<gene>
    <name evidence="3" type="ORF">PSFLO_01155</name>
</gene>
<name>A0A5C3ETL0_9BASI</name>
<feature type="region of interest" description="Disordered" evidence="1">
    <location>
        <begin position="1"/>
        <end position="153"/>
    </location>
</feature>
<dbReference type="Gene3D" id="3.40.50.10190">
    <property type="entry name" value="BRCT domain"/>
    <property type="match status" value="1"/>
</dbReference>
<evidence type="ECO:0000259" key="2">
    <source>
        <dbReference type="PROSITE" id="PS50172"/>
    </source>
</evidence>
<dbReference type="InterPro" id="IPR022047">
    <property type="entry name" value="Microcephalin-like"/>
</dbReference>
<feature type="compositionally biased region" description="Basic and acidic residues" evidence="1">
    <location>
        <begin position="561"/>
        <end position="575"/>
    </location>
</feature>
<feature type="compositionally biased region" description="Basic and acidic residues" evidence="1">
    <location>
        <begin position="94"/>
        <end position="103"/>
    </location>
</feature>
<dbReference type="PROSITE" id="PS50172">
    <property type="entry name" value="BRCT"/>
    <property type="match status" value="1"/>
</dbReference>